<reference evidence="1" key="1">
    <citation type="thesis" date="2020" institute="ProQuest LLC" country="789 East Eisenhower Parkway, Ann Arbor, MI, USA">
        <title>Comparative Genomics and Chromosome Evolution.</title>
        <authorList>
            <person name="Mudd A.B."/>
        </authorList>
    </citation>
    <scope>NUCLEOTIDE SEQUENCE</scope>
    <source>
        <strain evidence="1">HN-11 Male</strain>
        <tissue evidence="1">Kidney and liver</tissue>
    </source>
</reference>
<protein>
    <submittedName>
        <fullName evidence="1">Uncharacterized protein</fullName>
    </submittedName>
</protein>
<keyword evidence="2" id="KW-1185">Reference proteome</keyword>
<dbReference type="EMBL" id="WNTK01000012">
    <property type="protein sequence ID" value="KAG9475568.1"/>
    <property type="molecule type" value="Genomic_DNA"/>
</dbReference>
<accession>A0A8J6ETC9</accession>
<name>A0A8J6ETC9_ELECQ</name>
<gene>
    <name evidence="1" type="ORF">GDO78_003786</name>
</gene>
<organism evidence="1 2">
    <name type="scientific">Eleutherodactylus coqui</name>
    <name type="common">Puerto Rican coqui</name>
    <dbReference type="NCBI Taxonomy" id="57060"/>
    <lineage>
        <taxon>Eukaryota</taxon>
        <taxon>Metazoa</taxon>
        <taxon>Chordata</taxon>
        <taxon>Craniata</taxon>
        <taxon>Vertebrata</taxon>
        <taxon>Euteleostomi</taxon>
        <taxon>Amphibia</taxon>
        <taxon>Batrachia</taxon>
        <taxon>Anura</taxon>
        <taxon>Neobatrachia</taxon>
        <taxon>Hyloidea</taxon>
        <taxon>Eleutherodactylidae</taxon>
        <taxon>Eleutherodactylinae</taxon>
        <taxon>Eleutherodactylus</taxon>
        <taxon>Eleutherodactylus</taxon>
    </lineage>
</organism>
<sequence>MSHFLEIHTHLRLKTLHQKPQWHFPKKTLWVNSPKQKPITEVRYRCHFALLKMMTIIVCAERRTLVTWLHKGSFEKTPPSSTRGPL</sequence>
<dbReference type="Proteomes" id="UP000770717">
    <property type="component" value="Unassembled WGS sequence"/>
</dbReference>
<comment type="caution">
    <text evidence="1">The sequence shown here is derived from an EMBL/GenBank/DDBJ whole genome shotgun (WGS) entry which is preliminary data.</text>
</comment>
<proteinExistence type="predicted"/>
<evidence type="ECO:0000313" key="2">
    <source>
        <dbReference type="Proteomes" id="UP000770717"/>
    </source>
</evidence>
<evidence type="ECO:0000313" key="1">
    <source>
        <dbReference type="EMBL" id="KAG9475568.1"/>
    </source>
</evidence>
<dbReference type="AlphaFoldDB" id="A0A8J6ETC9"/>